<evidence type="ECO:0000259" key="3">
    <source>
        <dbReference type="PROSITE" id="PS50977"/>
    </source>
</evidence>
<dbReference type="InterPro" id="IPR036271">
    <property type="entry name" value="Tet_transcr_reg_TetR-rel_C_sf"/>
</dbReference>
<dbReference type="Pfam" id="PF17932">
    <property type="entry name" value="TetR_C_24"/>
    <property type="match status" value="1"/>
</dbReference>
<dbReference type="PANTHER" id="PTHR30055:SF237">
    <property type="entry name" value="TRANSCRIPTIONAL REPRESSOR MCE3R"/>
    <property type="match status" value="1"/>
</dbReference>
<protein>
    <submittedName>
        <fullName evidence="4">Helix-turn-helix transcriptional regulator</fullName>
    </submittedName>
</protein>
<evidence type="ECO:0000313" key="4">
    <source>
        <dbReference type="EMBL" id="TKA11608.1"/>
    </source>
</evidence>
<evidence type="ECO:0000313" key="5">
    <source>
        <dbReference type="Proteomes" id="UP000305778"/>
    </source>
</evidence>
<dbReference type="Pfam" id="PF00440">
    <property type="entry name" value="TetR_N"/>
    <property type="match status" value="1"/>
</dbReference>
<organism evidence="4 5">
    <name type="scientific">Actinacidiphila oryziradicis</name>
    <dbReference type="NCBI Taxonomy" id="2571141"/>
    <lineage>
        <taxon>Bacteria</taxon>
        <taxon>Bacillati</taxon>
        <taxon>Actinomycetota</taxon>
        <taxon>Actinomycetes</taxon>
        <taxon>Kitasatosporales</taxon>
        <taxon>Streptomycetaceae</taxon>
        <taxon>Actinacidiphila</taxon>
    </lineage>
</organism>
<dbReference type="PANTHER" id="PTHR30055">
    <property type="entry name" value="HTH-TYPE TRANSCRIPTIONAL REGULATOR RUTR"/>
    <property type="match status" value="1"/>
</dbReference>
<dbReference type="AlphaFoldDB" id="A0A4U0SQH7"/>
<dbReference type="RefSeq" id="WP_136723071.1">
    <property type="nucleotide sequence ID" value="NZ_SUMC01000007.1"/>
</dbReference>
<dbReference type="OrthoDB" id="3190535at2"/>
<gene>
    <name evidence="4" type="ORF">FCI23_09650</name>
</gene>
<comment type="caution">
    <text evidence="4">The sequence shown here is derived from an EMBL/GenBank/DDBJ whole genome shotgun (WGS) entry which is preliminary data.</text>
</comment>
<dbReference type="PRINTS" id="PR00455">
    <property type="entry name" value="HTHTETR"/>
</dbReference>
<dbReference type="Proteomes" id="UP000305778">
    <property type="component" value="Unassembled WGS sequence"/>
</dbReference>
<name>A0A4U0SQH7_9ACTN</name>
<dbReference type="SUPFAM" id="SSF46689">
    <property type="entry name" value="Homeodomain-like"/>
    <property type="match status" value="1"/>
</dbReference>
<feature type="DNA-binding region" description="H-T-H motif" evidence="2">
    <location>
        <begin position="44"/>
        <end position="63"/>
    </location>
</feature>
<proteinExistence type="predicted"/>
<accession>A0A4U0SQH7</accession>
<evidence type="ECO:0000256" key="2">
    <source>
        <dbReference type="PROSITE-ProRule" id="PRU00335"/>
    </source>
</evidence>
<dbReference type="GO" id="GO:0003700">
    <property type="term" value="F:DNA-binding transcription factor activity"/>
    <property type="evidence" value="ECO:0007669"/>
    <property type="project" value="TreeGrafter"/>
</dbReference>
<keyword evidence="5" id="KW-1185">Reference proteome</keyword>
<dbReference type="InterPro" id="IPR050109">
    <property type="entry name" value="HTH-type_TetR-like_transc_reg"/>
</dbReference>
<dbReference type="SUPFAM" id="SSF48498">
    <property type="entry name" value="Tetracyclin repressor-like, C-terminal domain"/>
    <property type="match status" value="1"/>
</dbReference>
<dbReference type="PROSITE" id="PS50977">
    <property type="entry name" value="HTH_TETR_2"/>
    <property type="match status" value="1"/>
</dbReference>
<reference evidence="4 5" key="1">
    <citation type="submission" date="2019-04" db="EMBL/GenBank/DDBJ databases">
        <title>Streptomyces oryziradicis sp. nov., a novel actinomycete isolated from rhizosphere soil of rice (Oryza sativa L.).</title>
        <authorList>
            <person name="Li C."/>
        </authorList>
    </citation>
    <scope>NUCLEOTIDE SEQUENCE [LARGE SCALE GENOMIC DNA]</scope>
    <source>
        <strain evidence="4 5">NEAU-C40</strain>
    </source>
</reference>
<dbReference type="InterPro" id="IPR001647">
    <property type="entry name" value="HTH_TetR"/>
</dbReference>
<feature type="domain" description="HTH tetR-type" evidence="3">
    <location>
        <begin position="21"/>
        <end position="81"/>
    </location>
</feature>
<evidence type="ECO:0000256" key="1">
    <source>
        <dbReference type="ARBA" id="ARBA00023125"/>
    </source>
</evidence>
<dbReference type="InterPro" id="IPR009057">
    <property type="entry name" value="Homeodomain-like_sf"/>
</dbReference>
<sequence length="226" mass="24812">MADAVADLREDGHTDWREYGPLALPPILACALDLIAERGYHATSVRDLARRVGVTVPALYYHYENKQAILVELLMGSMGSALGRCRTAVAEAGHDPVDRFSALVECVVLFMTHRASLAILDTELRSLEPANRERFVAARDELEALMRRTVLEGVEAGDFTTPYPTDAGRAVLVMCQAVAQWYRPDGPLDAQQVAERYVAIALASVGHRSRPDDKRRPARSAATAAR</sequence>
<dbReference type="EMBL" id="SUMC01000007">
    <property type="protein sequence ID" value="TKA11608.1"/>
    <property type="molecule type" value="Genomic_DNA"/>
</dbReference>
<dbReference type="GO" id="GO:0000976">
    <property type="term" value="F:transcription cis-regulatory region binding"/>
    <property type="evidence" value="ECO:0007669"/>
    <property type="project" value="TreeGrafter"/>
</dbReference>
<dbReference type="Gene3D" id="1.10.357.10">
    <property type="entry name" value="Tetracycline Repressor, domain 2"/>
    <property type="match status" value="1"/>
</dbReference>
<keyword evidence="1 2" id="KW-0238">DNA-binding</keyword>
<dbReference type="InterPro" id="IPR041490">
    <property type="entry name" value="KstR2_TetR_C"/>
</dbReference>